<dbReference type="InterPro" id="IPR006158">
    <property type="entry name" value="Cobalamin-bd"/>
</dbReference>
<feature type="domain" description="B12-binding" evidence="1">
    <location>
        <begin position="185"/>
        <end position="313"/>
    </location>
</feature>
<protein>
    <submittedName>
        <fullName evidence="2">Cobalamin B12-binding domain-containing protein</fullName>
    </submittedName>
</protein>
<dbReference type="Proteomes" id="UP000273982">
    <property type="component" value="Chromosome"/>
</dbReference>
<dbReference type="EMBL" id="CP034086">
    <property type="protein sequence ID" value="AZG78314.1"/>
    <property type="molecule type" value="Genomic_DNA"/>
</dbReference>
<reference evidence="2 3" key="1">
    <citation type="submission" date="2018-11" db="EMBL/GenBank/DDBJ databases">
        <title>Genome squencing of methanotrophic bacteria isolated from alkaline groundwater in Korea.</title>
        <authorList>
            <person name="Nguyen L.N."/>
        </authorList>
    </citation>
    <scope>NUCLEOTIDE SEQUENCE [LARGE SCALE GENOMIC DNA]</scope>
    <source>
        <strain evidence="2 3">GW6</strain>
    </source>
</reference>
<sequence length="324" mass="35110">MISGPGRRRAIAVATGSGGQTMTDLGEFDPASARRAIPGAAHCPNEFQEWPEPDVIVRSDLQARQARLACVILDDIVPRLQLMHHALLAHEPEKAFQTEEIETFGALLTRDEGDESSAFFDKMRAKGHSLETLFVGLLAEAARHLGVLWEEDRCDFIDVTLGVARMQKLMCRFGGVEESAACDPRQRALLATLPGEKHVFGVDMVAVFMRNASWDVRVERDLDADGVADVSASGWFGVFGITLSAESELETLARTIRAVRESSANADVGVMVGGPIFKRNPNLVAQVGADATASDAATATILAKKLVLRQPCASTRQATTERRL</sequence>
<evidence type="ECO:0000313" key="2">
    <source>
        <dbReference type="EMBL" id="AZG78314.1"/>
    </source>
</evidence>
<dbReference type="AlphaFoldDB" id="A0A3G8M9Y0"/>
<dbReference type="Gene3D" id="3.40.50.280">
    <property type="entry name" value="Cobalamin-binding domain"/>
    <property type="match status" value="1"/>
</dbReference>
<proteinExistence type="predicted"/>
<evidence type="ECO:0000259" key="1">
    <source>
        <dbReference type="PROSITE" id="PS51332"/>
    </source>
</evidence>
<dbReference type="GO" id="GO:0046872">
    <property type="term" value="F:metal ion binding"/>
    <property type="evidence" value="ECO:0007669"/>
    <property type="project" value="InterPro"/>
</dbReference>
<organism evidence="2 3">
    <name type="scientific">Methylocystis rosea</name>
    <dbReference type="NCBI Taxonomy" id="173366"/>
    <lineage>
        <taxon>Bacteria</taxon>
        <taxon>Pseudomonadati</taxon>
        <taxon>Pseudomonadota</taxon>
        <taxon>Alphaproteobacteria</taxon>
        <taxon>Hyphomicrobiales</taxon>
        <taxon>Methylocystaceae</taxon>
        <taxon>Methylocystis</taxon>
    </lineage>
</organism>
<name>A0A3G8M9Y0_9HYPH</name>
<dbReference type="SUPFAM" id="SSF52242">
    <property type="entry name" value="Cobalamin (vitamin B12)-binding domain"/>
    <property type="match status" value="1"/>
</dbReference>
<evidence type="ECO:0000313" key="3">
    <source>
        <dbReference type="Proteomes" id="UP000273982"/>
    </source>
</evidence>
<dbReference type="InterPro" id="IPR036724">
    <property type="entry name" value="Cobalamin-bd_sf"/>
</dbReference>
<accession>A0A3G8M9Y0</accession>
<dbReference type="KEGG" id="mros:EHO51_17125"/>
<dbReference type="GO" id="GO:0031419">
    <property type="term" value="F:cobalamin binding"/>
    <property type="evidence" value="ECO:0007669"/>
    <property type="project" value="InterPro"/>
</dbReference>
<dbReference type="PROSITE" id="PS51332">
    <property type="entry name" value="B12_BINDING"/>
    <property type="match status" value="1"/>
</dbReference>
<gene>
    <name evidence="2" type="ORF">EHO51_17125</name>
</gene>
<dbReference type="Pfam" id="PF02310">
    <property type="entry name" value="B12-binding"/>
    <property type="match status" value="1"/>
</dbReference>